<dbReference type="EMBL" id="MLFT02000171">
    <property type="protein sequence ID" value="PHT28920.1"/>
    <property type="molecule type" value="Genomic_DNA"/>
</dbReference>
<keyword evidence="2" id="KW-1185">Reference proteome</keyword>
<name>A0A2G2V7F7_CAPBA</name>
<proteinExistence type="predicted"/>
<comment type="caution">
    <text evidence="1">The sequence shown here is derived from an EMBL/GenBank/DDBJ whole genome shotgun (WGS) entry which is preliminary data.</text>
</comment>
<accession>A0A2G2V7F7</accession>
<reference evidence="1 2" key="1">
    <citation type="journal article" date="2017" name="Genome Biol.">
        <title>New reference genome sequences of hot pepper reveal the massive evolution of plant disease-resistance genes by retroduplication.</title>
        <authorList>
            <person name="Kim S."/>
            <person name="Park J."/>
            <person name="Yeom S.I."/>
            <person name="Kim Y.M."/>
            <person name="Seo E."/>
            <person name="Kim K.T."/>
            <person name="Kim M.S."/>
            <person name="Lee J.M."/>
            <person name="Cheong K."/>
            <person name="Shin H.S."/>
            <person name="Kim S.B."/>
            <person name="Han K."/>
            <person name="Lee J."/>
            <person name="Park M."/>
            <person name="Lee H.A."/>
            <person name="Lee H.Y."/>
            <person name="Lee Y."/>
            <person name="Oh S."/>
            <person name="Lee J.H."/>
            <person name="Choi E."/>
            <person name="Choi E."/>
            <person name="Lee S.E."/>
            <person name="Jeon J."/>
            <person name="Kim H."/>
            <person name="Choi G."/>
            <person name="Song H."/>
            <person name="Lee J."/>
            <person name="Lee S.C."/>
            <person name="Kwon J.K."/>
            <person name="Lee H.Y."/>
            <person name="Koo N."/>
            <person name="Hong Y."/>
            <person name="Kim R.W."/>
            <person name="Kang W.H."/>
            <person name="Huh J.H."/>
            <person name="Kang B.C."/>
            <person name="Yang T.J."/>
            <person name="Lee Y.H."/>
            <person name="Bennetzen J.L."/>
            <person name="Choi D."/>
        </authorList>
    </citation>
    <scope>NUCLEOTIDE SEQUENCE [LARGE SCALE GENOMIC DNA]</scope>
    <source>
        <strain evidence="2">cv. PBC81</strain>
    </source>
</reference>
<sequence>MAIEPENRLLQGKQEIKYVQISVESYSHLTGLEDRVKSLKLAAAQSEMTNKENLGKQYAKVAEEAISSWEKAAKQFDKMKHEFEAKLANLDQQLLWSAAENFELSRSLQESTVWRSCKQATPGGSEENCKIECRASEITWSCVEEVSWAYSLGPDKA</sequence>
<dbReference type="STRING" id="33114.A0A2G2V7F7"/>
<evidence type="ECO:0000313" key="1">
    <source>
        <dbReference type="EMBL" id="PHT28920.1"/>
    </source>
</evidence>
<reference evidence="2" key="2">
    <citation type="journal article" date="2017" name="J. Anim. Genet.">
        <title>Multiple reference genome sequences of hot pepper reveal the massive evolution of plant disease resistance genes by retroduplication.</title>
        <authorList>
            <person name="Kim S."/>
            <person name="Park J."/>
            <person name="Yeom S.-I."/>
            <person name="Kim Y.-M."/>
            <person name="Seo E."/>
            <person name="Kim K.-T."/>
            <person name="Kim M.-S."/>
            <person name="Lee J.M."/>
            <person name="Cheong K."/>
            <person name="Shin H.-S."/>
            <person name="Kim S.-B."/>
            <person name="Han K."/>
            <person name="Lee J."/>
            <person name="Park M."/>
            <person name="Lee H.-A."/>
            <person name="Lee H.-Y."/>
            <person name="Lee Y."/>
            <person name="Oh S."/>
            <person name="Lee J.H."/>
            <person name="Choi E."/>
            <person name="Choi E."/>
            <person name="Lee S.E."/>
            <person name="Jeon J."/>
            <person name="Kim H."/>
            <person name="Choi G."/>
            <person name="Song H."/>
            <person name="Lee J."/>
            <person name="Lee S.-C."/>
            <person name="Kwon J.-K."/>
            <person name="Lee H.-Y."/>
            <person name="Koo N."/>
            <person name="Hong Y."/>
            <person name="Kim R.W."/>
            <person name="Kang W.-H."/>
            <person name="Huh J.H."/>
            <person name="Kang B.-C."/>
            <person name="Yang T.-J."/>
            <person name="Lee Y.-H."/>
            <person name="Bennetzen J.L."/>
            <person name="Choi D."/>
        </authorList>
    </citation>
    <scope>NUCLEOTIDE SEQUENCE [LARGE SCALE GENOMIC DNA]</scope>
    <source>
        <strain evidence="2">cv. PBC81</strain>
    </source>
</reference>
<dbReference type="PANTHER" id="PTHR31580:SF4">
    <property type="entry name" value="FILAMENT-LIKE PLANT PROTEIN 6"/>
    <property type="match status" value="1"/>
</dbReference>
<dbReference type="OrthoDB" id="1926355at2759"/>
<gene>
    <name evidence="1" type="ORF">CQW23_31518</name>
</gene>
<organism evidence="1 2">
    <name type="scientific">Capsicum baccatum</name>
    <name type="common">Peruvian pepper</name>
    <dbReference type="NCBI Taxonomy" id="33114"/>
    <lineage>
        <taxon>Eukaryota</taxon>
        <taxon>Viridiplantae</taxon>
        <taxon>Streptophyta</taxon>
        <taxon>Embryophyta</taxon>
        <taxon>Tracheophyta</taxon>
        <taxon>Spermatophyta</taxon>
        <taxon>Magnoliopsida</taxon>
        <taxon>eudicotyledons</taxon>
        <taxon>Gunneridae</taxon>
        <taxon>Pentapetalae</taxon>
        <taxon>asterids</taxon>
        <taxon>lamiids</taxon>
        <taxon>Solanales</taxon>
        <taxon>Solanaceae</taxon>
        <taxon>Solanoideae</taxon>
        <taxon>Capsiceae</taxon>
        <taxon>Capsicum</taxon>
    </lineage>
</organism>
<dbReference type="Proteomes" id="UP000224567">
    <property type="component" value="Unassembled WGS sequence"/>
</dbReference>
<evidence type="ECO:0000313" key="2">
    <source>
        <dbReference type="Proteomes" id="UP000224567"/>
    </source>
</evidence>
<protein>
    <submittedName>
        <fullName evidence="1">Uncharacterized protein</fullName>
    </submittedName>
</protein>
<dbReference type="PANTHER" id="PTHR31580">
    <property type="entry name" value="FILAMENT-LIKE PLANT PROTEIN 4"/>
    <property type="match status" value="1"/>
</dbReference>
<dbReference type="AlphaFoldDB" id="A0A2G2V7F7"/>